<dbReference type="GO" id="GO:0006629">
    <property type="term" value="P:lipid metabolic process"/>
    <property type="evidence" value="ECO:0007669"/>
    <property type="project" value="UniProtKB-KW"/>
</dbReference>
<evidence type="ECO:0000256" key="8">
    <source>
        <dbReference type="SAM" id="Phobius"/>
    </source>
</evidence>
<dbReference type="Pfam" id="PF00173">
    <property type="entry name" value="Cyt-b5"/>
    <property type="match status" value="1"/>
</dbReference>
<evidence type="ECO:0000256" key="3">
    <source>
        <dbReference type="ARBA" id="ARBA00022692"/>
    </source>
</evidence>
<accession>A0A7S0RZB0</accession>
<dbReference type="EMBL" id="HBFA01038736">
    <property type="protein sequence ID" value="CAD8689985.1"/>
    <property type="molecule type" value="Transcribed_RNA"/>
</dbReference>
<organism evidence="10">
    <name type="scientific">Pyramimonas obovata</name>
    <dbReference type="NCBI Taxonomy" id="1411642"/>
    <lineage>
        <taxon>Eukaryota</taxon>
        <taxon>Viridiplantae</taxon>
        <taxon>Chlorophyta</taxon>
        <taxon>Pyramimonadophyceae</taxon>
        <taxon>Pyramimonadales</taxon>
        <taxon>Pyramimonadaceae</taxon>
        <taxon>Pyramimonas</taxon>
        <taxon>Pyramimonas incertae sedis</taxon>
    </lineage>
</organism>
<evidence type="ECO:0000256" key="5">
    <source>
        <dbReference type="ARBA" id="ARBA00023002"/>
    </source>
</evidence>
<comment type="subcellular location">
    <subcellularLocation>
        <location evidence="1">Membrane</location>
        <topology evidence="1">Multi-pass membrane protein</topology>
    </subcellularLocation>
</comment>
<dbReference type="PROSITE" id="PS50255">
    <property type="entry name" value="CYTOCHROME_B5_2"/>
    <property type="match status" value="1"/>
</dbReference>
<protein>
    <recommendedName>
        <fullName evidence="9">Cytochrome b5 heme-binding domain-containing protein</fullName>
    </recommendedName>
</protein>
<dbReference type="SMART" id="SM01117">
    <property type="entry name" value="Cyt-b5"/>
    <property type="match status" value="1"/>
</dbReference>
<keyword evidence="7 8" id="KW-0472">Membrane</keyword>
<evidence type="ECO:0000256" key="6">
    <source>
        <dbReference type="ARBA" id="ARBA00023098"/>
    </source>
</evidence>
<evidence type="ECO:0000259" key="9">
    <source>
        <dbReference type="PROSITE" id="PS50255"/>
    </source>
</evidence>
<dbReference type="GO" id="GO:0016020">
    <property type="term" value="C:membrane"/>
    <property type="evidence" value="ECO:0007669"/>
    <property type="project" value="UniProtKB-SubCell"/>
</dbReference>
<evidence type="ECO:0000256" key="4">
    <source>
        <dbReference type="ARBA" id="ARBA00022989"/>
    </source>
</evidence>
<dbReference type="Pfam" id="PF00487">
    <property type="entry name" value="FA_desaturase"/>
    <property type="match status" value="1"/>
</dbReference>
<dbReference type="Gene3D" id="3.10.120.10">
    <property type="entry name" value="Cytochrome b5-like heme/steroid binding domain"/>
    <property type="match status" value="1"/>
</dbReference>
<evidence type="ECO:0000256" key="1">
    <source>
        <dbReference type="ARBA" id="ARBA00004141"/>
    </source>
</evidence>
<evidence type="ECO:0000256" key="7">
    <source>
        <dbReference type="ARBA" id="ARBA00023136"/>
    </source>
</evidence>
<keyword evidence="4 8" id="KW-1133">Transmembrane helix</keyword>
<dbReference type="PIRSF" id="PIRSF015921">
    <property type="entry name" value="FA_sphinglp_des"/>
    <property type="match status" value="1"/>
</dbReference>
<name>A0A7S0RZB0_9CHLO</name>
<dbReference type="GO" id="GO:0016717">
    <property type="term" value="F:oxidoreductase activity, acting on paired donors, with oxidation of a pair of donors resulting in the reduction of molecular oxygen to two molecules of water"/>
    <property type="evidence" value="ECO:0007669"/>
    <property type="project" value="TreeGrafter"/>
</dbReference>
<sequence length="477" mass="53616">MGKGACGVAPHQAELKRNPGFLASLKDVTSFSSKSGEAEAAEKERILQARQSMKAKKGEKTEFTWEEVEEHKHKYDCWIVIKGNVYDVTEFAPTHPGGRAIYSLGGRDASDTFTAFHEPRTWSRLKEFKIGTVTEPDAKSTAVIKDFREMRNKMVADGLFETSIPYYMWKVISTWGIYVAAAVVMNSFADSVLGYLTSAMLLGLFWQQSGWLCHDFCHNQVFKNRKLNARFAFLLGPISQGFSVDWWNNKHNTHHAVPNEIAGDTPVDPDIDTLPFIAWDMEMLRDASPTIRKIVSKQHYLVGPILFLARMSWATQSFLNAVAITSIKETSGILAHYALMMAIPMYAGYSLLGAVGYLMVAQLFGGWFLGFVFMQSHNAMEVYDGEMDFASAQLVSTRNIHFGPLNDWFAGGLNMQIEHHLFPTMPRHNLRKAARQVEELCGRHGLVYENVGWCSATCKVIARLHDIAKQAHVVKAE</sequence>
<dbReference type="PANTHER" id="PTHR19353:SF88">
    <property type="entry name" value="DELTA(5) FATTY ACID DESATURASE FAT-4"/>
    <property type="match status" value="1"/>
</dbReference>
<dbReference type="InterPro" id="IPR005804">
    <property type="entry name" value="FA_desaturase_dom"/>
</dbReference>
<evidence type="ECO:0000256" key="2">
    <source>
        <dbReference type="ARBA" id="ARBA00009295"/>
    </source>
</evidence>
<dbReference type="SUPFAM" id="SSF55856">
    <property type="entry name" value="Cytochrome b5-like heme/steroid binding domain"/>
    <property type="match status" value="1"/>
</dbReference>
<proteinExistence type="inferred from homology"/>
<feature type="domain" description="Cytochrome b5 heme-binding" evidence="9">
    <location>
        <begin position="60"/>
        <end position="134"/>
    </location>
</feature>
<gene>
    <name evidence="10" type="ORF">POBO1169_LOCUS19373</name>
</gene>
<feature type="transmembrane region" description="Helical" evidence="8">
    <location>
        <begin position="355"/>
        <end position="374"/>
    </location>
</feature>
<dbReference type="InterPro" id="IPR036400">
    <property type="entry name" value="Cyt_B5-like_heme/steroid_sf"/>
</dbReference>
<dbReference type="InterPro" id="IPR012171">
    <property type="entry name" value="Fatty_acid_desaturase"/>
</dbReference>
<dbReference type="CDD" id="cd03506">
    <property type="entry name" value="Delta6-FADS-like"/>
    <property type="match status" value="1"/>
</dbReference>
<dbReference type="AlphaFoldDB" id="A0A7S0RZB0"/>
<reference evidence="10" key="1">
    <citation type="submission" date="2021-01" db="EMBL/GenBank/DDBJ databases">
        <authorList>
            <person name="Corre E."/>
            <person name="Pelletier E."/>
            <person name="Niang G."/>
            <person name="Scheremetjew M."/>
            <person name="Finn R."/>
            <person name="Kale V."/>
            <person name="Holt S."/>
            <person name="Cochrane G."/>
            <person name="Meng A."/>
            <person name="Brown T."/>
            <person name="Cohen L."/>
        </authorList>
    </citation>
    <scope>NUCLEOTIDE SEQUENCE</scope>
    <source>
        <strain evidence="10">CCMP722</strain>
    </source>
</reference>
<keyword evidence="5" id="KW-0560">Oxidoreductase</keyword>
<comment type="similarity">
    <text evidence="2">Belongs to the fatty acid desaturase type 1 family.</text>
</comment>
<keyword evidence="6" id="KW-0443">Lipid metabolism</keyword>
<evidence type="ECO:0000313" key="10">
    <source>
        <dbReference type="EMBL" id="CAD8689985.1"/>
    </source>
</evidence>
<keyword evidence="3 8" id="KW-0812">Transmembrane</keyword>
<dbReference type="PANTHER" id="PTHR19353">
    <property type="entry name" value="FATTY ACID DESATURASE 2"/>
    <property type="match status" value="1"/>
</dbReference>
<dbReference type="InterPro" id="IPR001199">
    <property type="entry name" value="Cyt_B5-like_heme/steroid-bd"/>
</dbReference>